<dbReference type="VEuPathDB" id="VectorBase:LDEU011291"/>
<dbReference type="PANTHER" id="PTHR35201:SF4">
    <property type="entry name" value="BETA-PINACENE SYNTHASE-RELATED"/>
    <property type="match status" value="1"/>
</dbReference>
<evidence type="ECO:0000256" key="1">
    <source>
        <dbReference type="ARBA" id="ARBA00006333"/>
    </source>
</evidence>
<dbReference type="SUPFAM" id="SSF48576">
    <property type="entry name" value="Terpenoid synthases"/>
    <property type="match status" value="1"/>
</dbReference>
<comment type="cofactor">
    <cofactor evidence="2">
        <name>Mg(2+)</name>
        <dbReference type="ChEBI" id="CHEBI:18420"/>
    </cofactor>
</comment>
<dbReference type="Gene3D" id="1.10.600.10">
    <property type="entry name" value="Farnesyl Diphosphate Synthase"/>
    <property type="match status" value="1"/>
</dbReference>
<gene>
    <name evidence="3" type="ORF">B4U80_12015</name>
</gene>
<comment type="similarity">
    <text evidence="1 2">Belongs to the terpene synthase family.</text>
</comment>
<dbReference type="InterPro" id="IPR034686">
    <property type="entry name" value="Terpene_cyclase-like_2"/>
</dbReference>
<dbReference type="SFLD" id="SFLDG01020">
    <property type="entry name" value="Terpene_Cyclase_Like_2"/>
    <property type="match status" value="1"/>
</dbReference>
<keyword evidence="4" id="KW-1185">Reference proteome</keyword>
<dbReference type="OrthoDB" id="2861623at2759"/>
<sequence length="324" mass="37632">MRITFNIPRLISPFETRVSKFEDEVDRELRKWWTRIGVVTNNEELEHIAGIRTGSVSCRSIPDSSFDEILFIAKLASVSICIDDMFDGMSGDKSEQFFSRIERVKAIAKGEKIEPKDALERAGLDLQEDAMRYYKNQLPLIRRGMDHLFRGMQWEMKVNRRHRIPSLTEYVTLRPVTVFFDIIMDMYEPLAGIELPMELRCQTPIRELYLATIKINWILNDIASIAKELKDNCTTNLVIVLKHELNCDWQTAMDEAVKMLEEAYEEFLIAEKLLVKTGDQKIDDTVVKYIQLLKDLICGQYHLYDENPRFGSCGMVSIDLSEET</sequence>
<dbReference type="EC" id="4.2.3.-" evidence="2"/>
<dbReference type="AlphaFoldDB" id="A0A443RZP8"/>
<dbReference type="InterPro" id="IPR008949">
    <property type="entry name" value="Isoprenoid_synthase_dom_sf"/>
</dbReference>
<proteinExistence type="inferred from homology"/>
<dbReference type="GO" id="GO:0008299">
    <property type="term" value="P:isoprenoid biosynthetic process"/>
    <property type="evidence" value="ECO:0007669"/>
    <property type="project" value="UniProtKB-ARBA"/>
</dbReference>
<dbReference type="STRING" id="299467.A0A443RZP8"/>
<evidence type="ECO:0000313" key="3">
    <source>
        <dbReference type="EMBL" id="RWS20749.1"/>
    </source>
</evidence>
<dbReference type="EMBL" id="NCKV01015712">
    <property type="protein sequence ID" value="RWS20749.1"/>
    <property type="molecule type" value="Genomic_DNA"/>
</dbReference>
<dbReference type="SMR" id="A0A443RZP8"/>
<keyword evidence="2" id="KW-0456">Lyase</keyword>
<organism evidence="3 4">
    <name type="scientific">Leptotrombidium deliense</name>
    <dbReference type="NCBI Taxonomy" id="299467"/>
    <lineage>
        <taxon>Eukaryota</taxon>
        <taxon>Metazoa</taxon>
        <taxon>Ecdysozoa</taxon>
        <taxon>Arthropoda</taxon>
        <taxon>Chelicerata</taxon>
        <taxon>Arachnida</taxon>
        <taxon>Acari</taxon>
        <taxon>Acariformes</taxon>
        <taxon>Trombidiformes</taxon>
        <taxon>Prostigmata</taxon>
        <taxon>Anystina</taxon>
        <taxon>Parasitengona</taxon>
        <taxon>Trombiculoidea</taxon>
        <taxon>Trombiculidae</taxon>
        <taxon>Leptotrombidium</taxon>
    </lineage>
</organism>
<dbReference type="GO" id="GO:0046872">
    <property type="term" value="F:metal ion binding"/>
    <property type="evidence" value="ECO:0007669"/>
    <property type="project" value="UniProtKB-KW"/>
</dbReference>
<dbReference type="Proteomes" id="UP000288716">
    <property type="component" value="Unassembled WGS sequence"/>
</dbReference>
<keyword evidence="2" id="KW-0479">Metal-binding</keyword>
<dbReference type="Pfam" id="PF19086">
    <property type="entry name" value="Terpene_syn_C_2"/>
    <property type="match status" value="1"/>
</dbReference>
<accession>A0A443RZP8</accession>
<name>A0A443RZP8_9ACAR</name>
<comment type="caution">
    <text evidence="3">The sequence shown here is derived from an EMBL/GenBank/DDBJ whole genome shotgun (WGS) entry which is preliminary data.</text>
</comment>
<evidence type="ECO:0000256" key="2">
    <source>
        <dbReference type="RuleBase" id="RU366034"/>
    </source>
</evidence>
<evidence type="ECO:0000313" key="4">
    <source>
        <dbReference type="Proteomes" id="UP000288716"/>
    </source>
</evidence>
<dbReference type="SFLD" id="SFLDS00005">
    <property type="entry name" value="Isoprenoid_Synthase_Type_I"/>
    <property type="match status" value="1"/>
</dbReference>
<dbReference type="GO" id="GO:0010333">
    <property type="term" value="F:terpene synthase activity"/>
    <property type="evidence" value="ECO:0007669"/>
    <property type="project" value="InterPro"/>
</dbReference>
<reference evidence="3 4" key="1">
    <citation type="journal article" date="2018" name="Gigascience">
        <title>Genomes of trombidid mites reveal novel predicted allergens and laterally-transferred genes associated with secondary metabolism.</title>
        <authorList>
            <person name="Dong X."/>
            <person name="Chaisiri K."/>
            <person name="Xia D."/>
            <person name="Armstrong S.D."/>
            <person name="Fang Y."/>
            <person name="Donnelly M.J."/>
            <person name="Kadowaki T."/>
            <person name="McGarry J.W."/>
            <person name="Darby A.C."/>
            <person name="Makepeace B.L."/>
        </authorList>
    </citation>
    <scope>NUCLEOTIDE SEQUENCE [LARGE SCALE GENOMIC DNA]</scope>
    <source>
        <strain evidence="3">UoL-UT</strain>
    </source>
</reference>
<protein>
    <recommendedName>
        <fullName evidence="2">Terpene synthase</fullName>
        <ecNumber evidence="2">4.2.3.-</ecNumber>
    </recommendedName>
</protein>
<keyword evidence="2" id="KW-0460">Magnesium</keyword>
<dbReference type="PANTHER" id="PTHR35201">
    <property type="entry name" value="TERPENE SYNTHASE"/>
    <property type="match status" value="1"/>
</dbReference>